<evidence type="ECO:0000256" key="3">
    <source>
        <dbReference type="ARBA" id="ARBA00022679"/>
    </source>
</evidence>
<dbReference type="GO" id="GO:0032259">
    <property type="term" value="P:methylation"/>
    <property type="evidence" value="ECO:0007669"/>
    <property type="project" value="UniProtKB-KW"/>
</dbReference>
<evidence type="ECO:0000313" key="5">
    <source>
        <dbReference type="EMBL" id="KAJ7705358.1"/>
    </source>
</evidence>
<dbReference type="Gene3D" id="3.40.50.150">
    <property type="entry name" value="Vaccinia Virus protein VP39"/>
    <property type="match status" value="1"/>
</dbReference>
<dbReference type="EMBL" id="JARKIE010000008">
    <property type="protein sequence ID" value="KAJ7705358.1"/>
    <property type="molecule type" value="Genomic_DNA"/>
</dbReference>
<evidence type="ECO:0000256" key="1">
    <source>
        <dbReference type="ARBA" id="ARBA00008361"/>
    </source>
</evidence>
<comment type="similarity">
    <text evidence="1">Belongs to the methyltransferase superfamily.</text>
</comment>
<evidence type="ECO:0000256" key="2">
    <source>
        <dbReference type="ARBA" id="ARBA00022603"/>
    </source>
</evidence>
<name>A0AAD7GUF2_MYCRO</name>
<protein>
    <submittedName>
        <fullName evidence="5">S-adenosyl-L-methionine-dependent methyltransferase</fullName>
    </submittedName>
</protein>
<keyword evidence="3" id="KW-0808">Transferase</keyword>
<proteinExistence type="inferred from homology"/>
<keyword evidence="6" id="KW-1185">Reference proteome</keyword>
<comment type="caution">
    <text evidence="5">The sequence shown here is derived from an EMBL/GenBank/DDBJ whole genome shotgun (WGS) entry which is preliminary data.</text>
</comment>
<reference evidence="5" key="1">
    <citation type="submission" date="2023-03" db="EMBL/GenBank/DDBJ databases">
        <title>Massive genome expansion in bonnet fungi (Mycena s.s.) driven by repeated elements and novel gene families across ecological guilds.</title>
        <authorList>
            <consortium name="Lawrence Berkeley National Laboratory"/>
            <person name="Harder C.B."/>
            <person name="Miyauchi S."/>
            <person name="Viragh M."/>
            <person name="Kuo A."/>
            <person name="Thoen E."/>
            <person name="Andreopoulos B."/>
            <person name="Lu D."/>
            <person name="Skrede I."/>
            <person name="Drula E."/>
            <person name="Henrissat B."/>
            <person name="Morin E."/>
            <person name="Kohler A."/>
            <person name="Barry K."/>
            <person name="LaButti K."/>
            <person name="Morin E."/>
            <person name="Salamov A."/>
            <person name="Lipzen A."/>
            <person name="Mereny Z."/>
            <person name="Hegedus B."/>
            <person name="Baldrian P."/>
            <person name="Stursova M."/>
            <person name="Weitz H."/>
            <person name="Taylor A."/>
            <person name="Grigoriev I.V."/>
            <person name="Nagy L.G."/>
            <person name="Martin F."/>
            <person name="Kauserud H."/>
        </authorList>
    </citation>
    <scope>NUCLEOTIDE SEQUENCE</scope>
    <source>
        <strain evidence="5">CBHHK067</strain>
    </source>
</reference>
<dbReference type="CDD" id="cd02440">
    <property type="entry name" value="AdoMet_MTases"/>
    <property type="match status" value="1"/>
</dbReference>
<dbReference type="Pfam" id="PF08241">
    <property type="entry name" value="Methyltransf_11"/>
    <property type="match status" value="1"/>
</dbReference>
<dbReference type="SUPFAM" id="SSF53335">
    <property type="entry name" value="S-adenosyl-L-methionine-dependent methyltransferases"/>
    <property type="match status" value="1"/>
</dbReference>
<dbReference type="PANTHER" id="PTHR44942">
    <property type="entry name" value="METHYLTRANSF_11 DOMAIN-CONTAINING PROTEIN"/>
    <property type="match status" value="1"/>
</dbReference>
<keyword evidence="2 5" id="KW-0489">Methyltransferase</keyword>
<organism evidence="5 6">
    <name type="scientific">Mycena rosella</name>
    <name type="common">Pink bonnet</name>
    <name type="synonym">Agaricus rosellus</name>
    <dbReference type="NCBI Taxonomy" id="1033263"/>
    <lineage>
        <taxon>Eukaryota</taxon>
        <taxon>Fungi</taxon>
        <taxon>Dikarya</taxon>
        <taxon>Basidiomycota</taxon>
        <taxon>Agaricomycotina</taxon>
        <taxon>Agaricomycetes</taxon>
        <taxon>Agaricomycetidae</taxon>
        <taxon>Agaricales</taxon>
        <taxon>Marasmiineae</taxon>
        <taxon>Mycenaceae</taxon>
        <taxon>Mycena</taxon>
    </lineage>
</organism>
<evidence type="ECO:0000313" key="6">
    <source>
        <dbReference type="Proteomes" id="UP001221757"/>
    </source>
</evidence>
<dbReference type="Proteomes" id="UP001221757">
    <property type="component" value="Unassembled WGS sequence"/>
</dbReference>
<accession>A0AAD7GUF2</accession>
<feature type="domain" description="Methyltransferase type 11" evidence="4">
    <location>
        <begin position="49"/>
        <end position="146"/>
    </location>
</feature>
<dbReference type="AlphaFoldDB" id="A0AAD7GUF2"/>
<evidence type="ECO:0000259" key="4">
    <source>
        <dbReference type="Pfam" id="PF08241"/>
    </source>
</evidence>
<dbReference type="InterPro" id="IPR051052">
    <property type="entry name" value="Diverse_substrate_MTase"/>
</dbReference>
<gene>
    <name evidence="5" type="ORF">B0H17DRAFT_1298578</name>
</gene>
<dbReference type="GO" id="GO:0008757">
    <property type="term" value="F:S-adenosylmethionine-dependent methyltransferase activity"/>
    <property type="evidence" value="ECO:0007669"/>
    <property type="project" value="InterPro"/>
</dbReference>
<dbReference type="PANTHER" id="PTHR44942:SF4">
    <property type="entry name" value="METHYLTRANSFERASE TYPE 11 DOMAIN-CONTAINING PROTEIN"/>
    <property type="match status" value="1"/>
</dbReference>
<dbReference type="InterPro" id="IPR029063">
    <property type="entry name" value="SAM-dependent_MTases_sf"/>
</dbReference>
<dbReference type="InterPro" id="IPR013216">
    <property type="entry name" value="Methyltransf_11"/>
</dbReference>
<sequence>MAASVDPIAQVGFAKGTNELYNKARPEYQPEALSHLRRAIASSGPLNVLEIGAGTGLFTRSLLAHPEWAAVHALRAVEPSEGMREVFAKYTTDPRVVVSEGTFNATGVEDGWADLIVIAQAFHWCSDYEGAAAEFARVSKSGAVLALIWNHEERCAVQWLKQFRERLKREEERAPRMASGHWRKLFITLPYTKCFNTPEEQIFRHDAAGTLDGVVSRALSLSRIVLLTDGEKEVFVKDVESIVQRGEGKVWIDEEKDVFVYPHRTQLIISKRA</sequence>